<dbReference type="PANTHER" id="PTHR45705:SF1">
    <property type="entry name" value="FI20236P1"/>
    <property type="match status" value="1"/>
</dbReference>
<evidence type="ECO:0000313" key="9">
    <source>
        <dbReference type="Proteomes" id="UP000054144"/>
    </source>
</evidence>
<dbReference type="Proteomes" id="UP000054144">
    <property type="component" value="Unassembled WGS sequence"/>
</dbReference>
<dbReference type="FunFam" id="1.10.220.150:FF:000009">
    <property type="entry name" value="stromal membrane-associated protein 1 isoform X1"/>
    <property type="match status" value="1"/>
</dbReference>
<evidence type="ECO:0000256" key="5">
    <source>
        <dbReference type="PROSITE-ProRule" id="PRU00288"/>
    </source>
</evidence>
<dbReference type="GO" id="GO:0005737">
    <property type="term" value="C:cytoplasm"/>
    <property type="evidence" value="ECO:0007669"/>
    <property type="project" value="TreeGrafter"/>
</dbReference>
<proteinExistence type="predicted"/>
<dbReference type="SMART" id="SM00105">
    <property type="entry name" value="ArfGap"/>
    <property type="match status" value="1"/>
</dbReference>
<evidence type="ECO:0000256" key="3">
    <source>
        <dbReference type="ARBA" id="ARBA00022771"/>
    </source>
</evidence>
<sequence length="463" mass="49502">MPNKIASERTQRMLMELATKPGNDICADCKSRNPRWASYSLGIFLCVNCASIHRKMGTHISKVKSLTMDSWTKEQVDVMRENGNVKSNRYYNADETRHPPPPNLMDGERDSEMEQYIRSKYQYRRFVDKHAIVASKLGPSRSAASLPPRSSNPPTPTSATFPRSVPVTSQSTSKAPPLPHSALPSVVSQSHMQPQHQPVAKPGVWDDLVSLQSPSASSSLPLQMLPAGIQPTMTGVPSAMNAMNPFANMTVTSPAIPTMSSGMSFNAYQSIGPATNPFAQQQQLMNGASGFVHPQPQLPVPQRQGLFPNTPSPQIQLTPSPQSQVAPSPHIQLAPLPQIQMTPSPQIHGAPQLTPGMNGGLSASQTPGVMSAPAMMSTFPGSTAFSGSYMASHNTGFMPSTNPFGAPAFSTVQSSPAFNNSVFPNQQSAPATFGGAFRGPTPANAAANPFTSWIQTPPTSGRM</sequence>
<feature type="compositionally biased region" description="Polar residues" evidence="6">
    <location>
        <begin position="450"/>
        <end position="463"/>
    </location>
</feature>
<dbReference type="InterPro" id="IPR037278">
    <property type="entry name" value="ARFGAP/RecO"/>
</dbReference>
<dbReference type="PANTHER" id="PTHR45705">
    <property type="entry name" value="FI20236P1"/>
    <property type="match status" value="1"/>
</dbReference>
<keyword evidence="9" id="KW-1185">Reference proteome</keyword>
<feature type="region of interest" description="Disordered" evidence="6">
    <location>
        <begin position="442"/>
        <end position="463"/>
    </location>
</feature>
<dbReference type="GO" id="GO:0005096">
    <property type="term" value="F:GTPase activator activity"/>
    <property type="evidence" value="ECO:0007669"/>
    <property type="project" value="UniProtKB-KW"/>
</dbReference>
<feature type="compositionally biased region" description="Low complexity" evidence="6">
    <location>
        <begin position="139"/>
        <end position="149"/>
    </location>
</feature>
<dbReference type="InterPro" id="IPR001164">
    <property type="entry name" value="ArfGAP_dom"/>
</dbReference>
<evidence type="ECO:0000256" key="2">
    <source>
        <dbReference type="ARBA" id="ARBA00022723"/>
    </source>
</evidence>
<dbReference type="Gene3D" id="1.10.220.150">
    <property type="entry name" value="Arf GTPase activating protein"/>
    <property type="match status" value="1"/>
</dbReference>
<dbReference type="EMBL" id="KN881721">
    <property type="protein sequence ID" value="KIY49851.1"/>
    <property type="molecule type" value="Genomic_DNA"/>
</dbReference>
<organism evidence="8 9">
    <name type="scientific">Fistulina hepatica ATCC 64428</name>
    <dbReference type="NCBI Taxonomy" id="1128425"/>
    <lineage>
        <taxon>Eukaryota</taxon>
        <taxon>Fungi</taxon>
        <taxon>Dikarya</taxon>
        <taxon>Basidiomycota</taxon>
        <taxon>Agaricomycotina</taxon>
        <taxon>Agaricomycetes</taxon>
        <taxon>Agaricomycetidae</taxon>
        <taxon>Agaricales</taxon>
        <taxon>Fistulinaceae</taxon>
        <taxon>Fistulina</taxon>
    </lineage>
</organism>
<keyword evidence="4" id="KW-0862">Zinc</keyword>
<protein>
    <submittedName>
        <fullName evidence="8">ArfGap-domain-containing protein</fullName>
    </submittedName>
</protein>
<gene>
    <name evidence="8" type="ORF">FISHEDRAFT_72478</name>
</gene>
<evidence type="ECO:0000256" key="4">
    <source>
        <dbReference type="ARBA" id="ARBA00022833"/>
    </source>
</evidence>
<evidence type="ECO:0000313" key="8">
    <source>
        <dbReference type="EMBL" id="KIY49851.1"/>
    </source>
</evidence>
<feature type="region of interest" description="Disordered" evidence="6">
    <location>
        <begin position="85"/>
        <end position="108"/>
    </location>
</feature>
<feature type="region of interest" description="Disordered" evidence="6">
    <location>
        <begin position="138"/>
        <end position="201"/>
    </location>
</feature>
<dbReference type="InterPro" id="IPR038508">
    <property type="entry name" value="ArfGAP_dom_sf"/>
</dbReference>
<evidence type="ECO:0000259" key="7">
    <source>
        <dbReference type="PROSITE" id="PS50115"/>
    </source>
</evidence>
<feature type="compositionally biased region" description="Polar residues" evidence="6">
    <location>
        <begin position="186"/>
        <end position="196"/>
    </location>
</feature>
<dbReference type="GO" id="GO:0008270">
    <property type="term" value="F:zinc ion binding"/>
    <property type="evidence" value="ECO:0007669"/>
    <property type="project" value="UniProtKB-KW"/>
</dbReference>
<feature type="domain" description="Arf-GAP" evidence="7">
    <location>
        <begin position="11"/>
        <end position="134"/>
    </location>
</feature>
<dbReference type="CDD" id="cd08204">
    <property type="entry name" value="ArfGap"/>
    <property type="match status" value="1"/>
</dbReference>
<keyword evidence="3 5" id="KW-0863">Zinc-finger</keyword>
<accession>A0A0D7AER7</accession>
<dbReference type="AlphaFoldDB" id="A0A0D7AER7"/>
<keyword evidence="2" id="KW-0479">Metal-binding</keyword>
<dbReference type="PRINTS" id="PR00405">
    <property type="entry name" value="REVINTRACTNG"/>
</dbReference>
<reference evidence="8 9" key="1">
    <citation type="journal article" date="2015" name="Fungal Genet. Biol.">
        <title>Evolution of novel wood decay mechanisms in Agaricales revealed by the genome sequences of Fistulina hepatica and Cylindrobasidium torrendii.</title>
        <authorList>
            <person name="Floudas D."/>
            <person name="Held B.W."/>
            <person name="Riley R."/>
            <person name="Nagy L.G."/>
            <person name="Koehler G."/>
            <person name="Ransdell A.S."/>
            <person name="Younus H."/>
            <person name="Chow J."/>
            <person name="Chiniquy J."/>
            <person name="Lipzen A."/>
            <person name="Tritt A."/>
            <person name="Sun H."/>
            <person name="Haridas S."/>
            <person name="LaButti K."/>
            <person name="Ohm R.A."/>
            <person name="Kues U."/>
            <person name="Blanchette R.A."/>
            <person name="Grigoriev I.V."/>
            <person name="Minto R.E."/>
            <person name="Hibbett D.S."/>
        </authorList>
    </citation>
    <scope>NUCLEOTIDE SEQUENCE [LARGE SCALE GENOMIC DNA]</scope>
    <source>
        <strain evidence="8 9">ATCC 64428</strain>
    </source>
</reference>
<evidence type="ECO:0000256" key="6">
    <source>
        <dbReference type="SAM" id="MobiDB-lite"/>
    </source>
</evidence>
<dbReference type="Pfam" id="PF01412">
    <property type="entry name" value="ArfGap"/>
    <property type="match status" value="1"/>
</dbReference>
<keyword evidence="1" id="KW-0343">GTPase activation</keyword>
<evidence type="ECO:0000256" key="1">
    <source>
        <dbReference type="ARBA" id="ARBA00022468"/>
    </source>
</evidence>
<dbReference type="SUPFAM" id="SSF57863">
    <property type="entry name" value="ArfGap/RecO-like zinc finger"/>
    <property type="match status" value="1"/>
</dbReference>
<name>A0A0D7AER7_9AGAR</name>
<dbReference type="OrthoDB" id="10266696at2759"/>
<dbReference type="InterPro" id="IPR051718">
    <property type="entry name" value="ARF_GTPase-activating"/>
</dbReference>
<dbReference type="PROSITE" id="PS50115">
    <property type="entry name" value="ARFGAP"/>
    <property type="match status" value="1"/>
</dbReference>